<dbReference type="RefSeq" id="WP_068563816.1">
    <property type="nucleotide sequence ID" value="NZ_JACXKJ010000003.1"/>
</dbReference>
<sequence>MEFDFNDAIQAGISAAINREKNIAEIDKLLLSTHNAIFNSTENKVGLHWRLKTFNTLGMLANLSSIPLTDVKIEQQEKEDRILYVYQENDPSLRHDLTVLVINPNGYPCEMNVNGNKLIAHDITSLAENIKKLLSSAFFGQKVRELMETISN</sequence>
<comment type="caution">
    <text evidence="1">The sequence shown here is derived from an EMBL/GenBank/DDBJ whole genome shotgun (WGS) entry which is preliminary data.</text>
</comment>
<name>A0AAP1QWV4_ACIBA</name>
<reference evidence="1" key="1">
    <citation type="submission" date="2020-09" db="EMBL/GenBank/DDBJ databases">
        <title>Distribution of Beta-Lactamase Producing Gram-Negative Bacterial Isolates in Isabela River of Santo Domingo, Dominican Republic.</title>
        <authorList>
            <person name="Calderon V."/>
            <person name="Bonnelly R."/>
            <person name="Del Rosario C."/>
            <person name="Duarte A."/>
            <person name="Barauna R."/>
            <person name="Juca Ramos R.T."/>
            <person name="Perdomo O.P."/>
            <person name="Rodriguez De Francisco L.E."/>
            <person name="Franco De Los Santos E.F."/>
        </authorList>
    </citation>
    <scope>NUCLEOTIDE SEQUENCE</scope>
    <source>
        <strain evidence="1">INTEC_BI15</strain>
    </source>
</reference>
<proteinExistence type="predicted"/>
<dbReference type="EMBL" id="JACZEI010000004">
    <property type="protein sequence ID" value="MBE0329999.1"/>
    <property type="molecule type" value="Genomic_DNA"/>
</dbReference>
<evidence type="ECO:0000313" key="2">
    <source>
        <dbReference type="Proteomes" id="UP000655940"/>
    </source>
</evidence>
<organism evidence="1 2">
    <name type="scientific">Acinetobacter baumannii</name>
    <dbReference type="NCBI Taxonomy" id="470"/>
    <lineage>
        <taxon>Bacteria</taxon>
        <taxon>Pseudomonadati</taxon>
        <taxon>Pseudomonadota</taxon>
        <taxon>Gammaproteobacteria</taxon>
        <taxon>Moraxellales</taxon>
        <taxon>Moraxellaceae</taxon>
        <taxon>Acinetobacter</taxon>
        <taxon>Acinetobacter calcoaceticus/baumannii complex</taxon>
    </lineage>
</organism>
<accession>A0AAP1QWV4</accession>
<gene>
    <name evidence="1" type="ORF">IHV20_07505</name>
</gene>
<dbReference type="AlphaFoldDB" id="A0AAP1QWV4"/>
<evidence type="ECO:0000313" key="1">
    <source>
        <dbReference type="EMBL" id="MBE0329999.1"/>
    </source>
</evidence>
<protein>
    <submittedName>
        <fullName evidence="1">Uncharacterized protein</fullName>
    </submittedName>
</protein>
<dbReference type="Proteomes" id="UP000655940">
    <property type="component" value="Unassembled WGS sequence"/>
</dbReference>